<protein>
    <submittedName>
        <fullName evidence="1">Uncharacterized protein</fullName>
    </submittedName>
</protein>
<dbReference type="AlphaFoldDB" id="S7XCP3"/>
<organism evidence="1 2">
    <name type="scientific">Winogradskyella psychrotolerans RS-3</name>
    <dbReference type="NCBI Taxonomy" id="641526"/>
    <lineage>
        <taxon>Bacteria</taxon>
        <taxon>Pseudomonadati</taxon>
        <taxon>Bacteroidota</taxon>
        <taxon>Flavobacteriia</taxon>
        <taxon>Flavobacteriales</taxon>
        <taxon>Flavobacteriaceae</taxon>
        <taxon>Winogradskyella</taxon>
    </lineage>
</organism>
<comment type="caution">
    <text evidence="1">The sequence shown here is derived from an EMBL/GenBank/DDBJ whole genome shotgun (WGS) entry which is preliminary data.</text>
</comment>
<dbReference type="STRING" id="641526.ADIWIN_1225"/>
<name>S7XCP3_9FLAO</name>
<sequence length="204" mass="23842">MKKSLYILIFFGIGFNFCFSQTESEIRFGLTEFDSKLHDRIYQVQVEDYQNVELIEFKNGVFNGTLTQLVWKTNRKEIRKDSIVQKITIPNSTVKKLISELNSNGFETLKDCNEVENCISGLDGTTTFFKAIKDGEINNASYWELESDYYYNQNKVKLPAEVIKARKLISIINKEFDLKEQFQNFLNRLPNGRYSYSMLIMKKG</sequence>
<keyword evidence="2" id="KW-1185">Reference proteome</keyword>
<accession>S7XCP3</accession>
<evidence type="ECO:0000313" key="1">
    <source>
        <dbReference type="EMBL" id="EPR73763.1"/>
    </source>
</evidence>
<dbReference type="Proteomes" id="UP000014962">
    <property type="component" value="Unassembled WGS sequence"/>
</dbReference>
<reference evidence="1 2" key="1">
    <citation type="journal article" date="2013" name="Genome Announc.">
        <title>Draft Genome Sequence of Winogradskyella psychrotolerans RS-3T, Isolated from the Marine Transect of Kongsfjorden, Ny-Alesund, Svalbard, Arctic Ocean.</title>
        <authorList>
            <person name="Kumar Pinnaka A."/>
            <person name="Ara S."/>
            <person name="Singh A."/>
            <person name="Shivaji S."/>
        </authorList>
    </citation>
    <scope>NUCLEOTIDE SEQUENCE [LARGE SCALE GENOMIC DNA]</scope>
    <source>
        <strain evidence="1 2">RS-3</strain>
    </source>
</reference>
<proteinExistence type="predicted"/>
<dbReference type="OrthoDB" id="1421512at2"/>
<dbReference type="EMBL" id="ATMR01000083">
    <property type="protein sequence ID" value="EPR73763.1"/>
    <property type="molecule type" value="Genomic_DNA"/>
</dbReference>
<gene>
    <name evidence="1" type="ORF">ADIWIN_1225</name>
</gene>
<dbReference type="RefSeq" id="WP_020897384.1">
    <property type="nucleotide sequence ID" value="NZ_ATMR01000083.1"/>
</dbReference>
<evidence type="ECO:0000313" key="2">
    <source>
        <dbReference type="Proteomes" id="UP000014962"/>
    </source>
</evidence>